<comment type="caution">
    <text evidence="3">The sequence shown here is derived from an EMBL/GenBank/DDBJ whole genome shotgun (WGS) entry which is preliminary data.</text>
</comment>
<dbReference type="InterPro" id="IPR024399">
    <property type="entry name" value="DUF2628"/>
</dbReference>
<evidence type="ECO:0000256" key="1">
    <source>
        <dbReference type="SAM" id="Phobius"/>
    </source>
</evidence>
<protein>
    <submittedName>
        <fullName evidence="3">DUF2628 domain-containing protein</fullName>
    </submittedName>
</protein>
<name>A0ABW2NSW4_9BACL</name>
<feature type="transmembrane region" description="Helical" evidence="1">
    <location>
        <begin position="104"/>
        <end position="137"/>
    </location>
</feature>
<feature type="transmembrane region" description="Helical" evidence="1">
    <location>
        <begin position="176"/>
        <end position="198"/>
    </location>
</feature>
<keyword evidence="1" id="KW-0812">Transmembrane</keyword>
<dbReference type="Pfam" id="PF10947">
    <property type="entry name" value="DUF2628"/>
    <property type="match status" value="1"/>
</dbReference>
<keyword evidence="1" id="KW-0472">Membrane</keyword>
<gene>
    <name evidence="3" type="ORF">ACFQPF_11515</name>
</gene>
<evidence type="ECO:0000313" key="3">
    <source>
        <dbReference type="EMBL" id="MFC7372303.1"/>
    </source>
</evidence>
<evidence type="ECO:0000259" key="2">
    <source>
        <dbReference type="Pfam" id="PF13240"/>
    </source>
</evidence>
<feature type="domain" description="Zinc-ribbon" evidence="2">
    <location>
        <begin position="2"/>
        <end position="24"/>
    </location>
</feature>
<organism evidence="3 4">
    <name type="scientific">Fictibacillus iocasae</name>
    <dbReference type="NCBI Taxonomy" id="2715437"/>
    <lineage>
        <taxon>Bacteria</taxon>
        <taxon>Bacillati</taxon>
        <taxon>Bacillota</taxon>
        <taxon>Bacilli</taxon>
        <taxon>Bacillales</taxon>
        <taxon>Fictibacillaceae</taxon>
        <taxon>Fictibacillus</taxon>
    </lineage>
</organism>
<dbReference type="EMBL" id="JBHTCP010000033">
    <property type="protein sequence ID" value="MFC7372303.1"/>
    <property type="molecule type" value="Genomic_DNA"/>
</dbReference>
<keyword evidence="4" id="KW-1185">Reference proteome</keyword>
<evidence type="ECO:0000313" key="4">
    <source>
        <dbReference type="Proteomes" id="UP001596549"/>
    </source>
</evidence>
<dbReference type="Pfam" id="PF13240">
    <property type="entry name" value="Zn_Ribbon_1"/>
    <property type="match status" value="1"/>
</dbReference>
<accession>A0ABW2NSW4</accession>
<keyword evidence="1" id="KW-1133">Transmembrane helix</keyword>
<dbReference type="Proteomes" id="UP001596549">
    <property type="component" value="Unassembled WGS sequence"/>
</dbReference>
<dbReference type="InterPro" id="IPR026870">
    <property type="entry name" value="Zinc_ribbon_dom"/>
</dbReference>
<dbReference type="RefSeq" id="WP_379749759.1">
    <property type="nucleotide sequence ID" value="NZ_JBHTCP010000033.1"/>
</dbReference>
<reference evidence="4" key="1">
    <citation type="journal article" date="2019" name="Int. J. Syst. Evol. Microbiol.">
        <title>The Global Catalogue of Microorganisms (GCM) 10K type strain sequencing project: providing services to taxonomists for standard genome sequencing and annotation.</title>
        <authorList>
            <consortium name="The Broad Institute Genomics Platform"/>
            <consortium name="The Broad Institute Genome Sequencing Center for Infectious Disease"/>
            <person name="Wu L."/>
            <person name="Ma J."/>
        </authorList>
    </citation>
    <scope>NUCLEOTIDE SEQUENCE [LARGE SCALE GENOMIC DNA]</scope>
    <source>
        <strain evidence="4">NBRC 106396</strain>
    </source>
</reference>
<proteinExistence type="predicted"/>
<sequence>MFCDQCGNQIDGNSVFCSKCGKKLIDVHHESANEQAAEREAVFVEPSPQERHKNLLTAFVGKNAHEYIPKWENRKSPFSPSWNWASFFLTPFWLGYRKMYGHLALYWGVCGLMALLTMNEIIINVLSLLMAVIYGIYGNQLYYLKATKAVRKVEAYSSNDTASELALRKKGGTSKAGVFISILSFILAIAIFAAIFIFMMSGKVIFGTGVDEIGVTGMSETFEKGDDIYYEADFGGPIGRSTIELSLFKIEDGKEELYLELEEGVSPDWEGSFNLLDGEDDGDPDLERGDYILRVWDGDDVISEGEFSVK</sequence>